<name>A0A8C3ILB1_CHRPI</name>
<dbReference type="Ensembl" id="ENSCPBT00000040707.1">
    <property type="protein sequence ID" value="ENSCPBP00000034690.1"/>
    <property type="gene ID" value="ENSCPBG00000024200.1"/>
</dbReference>
<feature type="compositionally biased region" description="Basic and acidic residues" evidence="1">
    <location>
        <begin position="1"/>
        <end position="10"/>
    </location>
</feature>
<proteinExistence type="predicted"/>
<dbReference type="Proteomes" id="UP000694380">
    <property type="component" value="Unplaced"/>
</dbReference>
<dbReference type="AlphaFoldDB" id="A0A8C3ILB1"/>
<dbReference type="OMA" id="ENPEKNC"/>
<evidence type="ECO:0008006" key="4">
    <source>
        <dbReference type="Google" id="ProtNLM"/>
    </source>
</evidence>
<evidence type="ECO:0000313" key="2">
    <source>
        <dbReference type="Ensembl" id="ENSCPBP00000034690.1"/>
    </source>
</evidence>
<feature type="compositionally biased region" description="Basic and acidic residues" evidence="1">
    <location>
        <begin position="92"/>
        <end position="102"/>
    </location>
</feature>
<protein>
    <recommendedName>
        <fullName evidence="4">SH2 domain-containing adapter protein D</fullName>
    </recommendedName>
</protein>
<evidence type="ECO:0000313" key="3">
    <source>
        <dbReference type="Proteomes" id="UP000694380"/>
    </source>
</evidence>
<feature type="region of interest" description="Disordered" evidence="1">
    <location>
        <begin position="66"/>
        <end position="141"/>
    </location>
</feature>
<keyword evidence="3" id="KW-1185">Reference proteome</keyword>
<organism evidence="2 3">
    <name type="scientific">Chrysemys picta bellii</name>
    <name type="common">Western painted turtle</name>
    <name type="synonym">Emys bellii</name>
    <dbReference type="NCBI Taxonomy" id="8478"/>
    <lineage>
        <taxon>Eukaryota</taxon>
        <taxon>Metazoa</taxon>
        <taxon>Chordata</taxon>
        <taxon>Craniata</taxon>
        <taxon>Vertebrata</taxon>
        <taxon>Euteleostomi</taxon>
        <taxon>Archelosauria</taxon>
        <taxon>Testudinata</taxon>
        <taxon>Testudines</taxon>
        <taxon>Cryptodira</taxon>
        <taxon>Durocryptodira</taxon>
        <taxon>Testudinoidea</taxon>
        <taxon>Emydidae</taxon>
        <taxon>Chrysemys</taxon>
    </lineage>
</organism>
<reference evidence="2" key="2">
    <citation type="submission" date="2025-09" db="UniProtKB">
        <authorList>
            <consortium name="Ensembl"/>
        </authorList>
    </citation>
    <scope>IDENTIFICATION</scope>
</reference>
<evidence type="ECO:0000256" key="1">
    <source>
        <dbReference type="SAM" id="MobiDB-lite"/>
    </source>
</evidence>
<sequence>MARWLREHLGFRSAKPAPPAPPKPDYRAGLPQPPPPPGGAPAAPLCPAAAQPDILAAYKLQRDRDFEDPYTGAGPAGLAPDARYGSPKHRLIKVDAAEKAPEEPAPEQVRAPRPAQDRRGLCECQRDQSSSTKHQEGAPAWEPGETLTLVCTITSSY</sequence>
<feature type="region of interest" description="Disordered" evidence="1">
    <location>
        <begin position="1"/>
        <end position="47"/>
    </location>
</feature>
<accession>A0A8C3ILB1</accession>
<dbReference type="GeneTree" id="ENSGT00960000192402"/>
<reference evidence="2" key="1">
    <citation type="submission" date="2025-08" db="UniProtKB">
        <authorList>
            <consortium name="Ensembl"/>
        </authorList>
    </citation>
    <scope>IDENTIFICATION</scope>
</reference>
<feature type="compositionally biased region" description="Basic and acidic residues" evidence="1">
    <location>
        <begin position="115"/>
        <end position="126"/>
    </location>
</feature>